<name>A0A426XVV8_ENSVE</name>
<feature type="compositionally biased region" description="Low complexity" evidence="1">
    <location>
        <begin position="56"/>
        <end position="66"/>
    </location>
</feature>
<proteinExistence type="predicted"/>
<comment type="caution">
    <text evidence="2">The sequence shown here is derived from an EMBL/GenBank/DDBJ whole genome shotgun (WGS) entry which is preliminary data.</text>
</comment>
<sequence length="85" mass="9647">MHRLRKMSWKRLACQPLSPLQVLNTANHTEFLTDKDWTGTTKYFSKRCLPPQGMPIEISESSQSSSKLKRSFCGRESISESSVGV</sequence>
<reference evidence="2 3" key="1">
    <citation type="journal article" date="2014" name="Agronomy (Basel)">
        <title>A Draft Genome Sequence for Ensete ventricosum, the Drought-Tolerant Tree Against Hunger.</title>
        <authorList>
            <person name="Harrison J."/>
            <person name="Moore K.A."/>
            <person name="Paszkiewicz K."/>
            <person name="Jones T."/>
            <person name="Grant M."/>
            <person name="Ambacheew D."/>
            <person name="Muzemil S."/>
            <person name="Studholme D.J."/>
        </authorList>
    </citation>
    <scope>NUCLEOTIDE SEQUENCE [LARGE SCALE GENOMIC DNA]</scope>
</reference>
<dbReference type="Proteomes" id="UP000287651">
    <property type="component" value="Unassembled WGS sequence"/>
</dbReference>
<gene>
    <name evidence="2" type="ORF">B296_00056265</name>
</gene>
<evidence type="ECO:0000256" key="1">
    <source>
        <dbReference type="SAM" id="MobiDB-lite"/>
    </source>
</evidence>
<evidence type="ECO:0000313" key="2">
    <source>
        <dbReference type="EMBL" id="RRT43639.1"/>
    </source>
</evidence>
<evidence type="ECO:0000313" key="3">
    <source>
        <dbReference type="Proteomes" id="UP000287651"/>
    </source>
</evidence>
<protein>
    <submittedName>
        <fullName evidence="2">Uncharacterized protein</fullName>
    </submittedName>
</protein>
<organism evidence="2 3">
    <name type="scientific">Ensete ventricosum</name>
    <name type="common">Abyssinian banana</name>
    <name type="synonym">Musa ensete</name>
    <dbReference type="NCBI Taxonomy" id="4639"/>
    <lineage>
        <taxon>Eukaryota</taxon>
        <taxon>Viridiplantae</taxon>
        <taxon>Streptophyta</taxon>
        <taxon>Embryophyta</taxon>
        <taxon>Tracheophyta</taxon>
        <taxon>Spermatophyta</taxon>
        <taxon>Magnoliopsida</taxon>
        <taxon>Liliopsida</taxon>
        <taxon>Zingiberales</taxon>
        <taxon>Musaceae</taxon>
        <taxon>Ensete</taxon>
    </lineage>
</organism>
<feature type="region of interest" description="Disordered" evidence="1">
    <location>
        <begin position="55"/>
        <end position="85"/>
    </location>
</feature>
<dbReference type="EMBL" id="AMZH03017005">
    <property type="protein sequence ID" value="RRT43639.1"/>
    <property type="molecule type" value="Genomic_DNA"/>
</dbReference>
<accession>A0A426XVV8</accession>
<dbReference type="AlphaFoldDB" id="A0A426XVV8"/>